<dbReference type="AlphaFoldDB" id="A0A1G5W2H4"/>
<sequence length="53" mass="6296">MGMEIYRQYTILSAVYDIIKRRHLNGFVIYIRQIKDKARCGRLTGFISFCHVT</sequence>
<dbReference type="STRING" id="209880.SAMN02910343_01079"/>
<protein>
    <submittedName>
        <fullName evidence="1">Uncharacterized protein</fullName>
    </submittedName>
</protein>
<reference evidence="1 2" key="1">
    <citation type="submission" date="2016-10" db="EMBL/GenBank/DDBJ databases">
        <authorList>
            <person name="de Groot N.N."/>
        </authorList>
    </citation>
    <scope>NUCLEOTIDE SEQUENCE [LARGE SCALE GENOMIC DNA]</scope>
    <source>
        <strain evidence="1 2">DSM 15230</strain>
    </source>
</reference>
<organism evidence="1 2">
    <name type="scientific">Allisonella histaminiformans</name>
    <dbReference type="NCBI Taxonomy" id="209880"/>
    <lineage>
        <taxon>Bacteria</taxon>
        <taxon>Bacillati</taxon>
        <taxon>Bacillota</taxon>
        <taxon>Negativicutes</taxon>
        <taxon>Veillonellales</taxon>
        <taxon>Veillonellaceae</taxon>
        <taxon>Allisonella</taxon>
    </lineage>
</organism>
<gene>
    <name evidence="1" type="ORF">SAMN02910343_01079</name>
</gene>
<dbReference type="Proteomes" id="UP000199689">
    <property type="component" value="Unassembled WGS sequence"/>
</dbReference>
<name>A0A1G5W2H4_9FIRM</name>
<evidence type="ECO:0000313" key="2">
    <source>
        <dbReference type="Proteomes" id="UP000199689"/>
    </source>
</evidence>
<proteinExistence type="predicted"/>
<dbReference type="EMBL" id="FMXA01000012">
    <property type="protein sequence ID" value="SDA52154.1"/>
    <property type="molecule type" value="Genomic_DNA"/>
</dbReference>
<evidence type="ECO:0000313" key="1">
    <source>
        <dbReference type="EMBL" id="SDA52154.1"/>
    </source>
</evidence>
<keyword evidence="2" id="KW-1185">Reference proteome</keyword>
<accession>A0A1G5W2H4</accession>